<comment type="similarity">
    <text evidence="2">Belongs to the peptidase S16 family.</text>
</comment>
<dbReference type="Pfam" id="PF20437">
    <property type="entry name" value="LonC_helical"/>
    <property type="match status" value="1"/>
</dbReference>
<keyword evidence="6" id="KW-1185">Reference proteome</keyword>
<feature type="domain" description="Lon proteolytic" evidence="4">
    <location>
        <begin position="587"/>
        <end position="782"/>
    </location>
</feature>
<dbReference type="InterPro" id="IPR046844">
    <property type="entry name" value="Lon-like_helical"/>
</dbReference>
<dbReference type="OrthoDB" id="9758568at2"/>
<dbReference type="SUPFAM" id="SSF54211">
    <property type="entry name" value="Ribosomal protein S5 domain 2-like"/>
    <property type="match status" value="1"/>
</dbReference>
<dbReference type="GO" id="GO:0005524">
    <property type="term" value="F:ATP binding"/>
    <property type="evidence" value="ECO:0007669"/>
    <property type="project" value="InterPro"/>
</dbReference>
<dbReference type="InterPro" id="IPR027065">
    <property type="entry name" value="Lon_Prtase"/>
</dbReference>
<dbReference type="InterPro" id="IPR041699">
    <property type="entry name" value="AAA_32"/>
</dbReference>
<dbReference type="SUPFAM" id="SSF52540">
    <property type="entry name" value="P-loop containing nucleoside triphosphate hydrolases"/>
    <property type="match status" value="1"/>
</dbReference>
<dbReference type="GO" id="GO:0004176">
    <property type="term" value="F:ATP-dependent peptidase activity"/>
    <property type="evidence" value="ECO:0007669"/>
    <property type="project" value="UniProtKB-UniRule"/>
</dbReference>
<keyword evidence="1 2" id="KW-0645">Protease</keyword>
<dbReference type="InterPro" id="IPR008269">
    <property type="entry name" value="Lon_proteolytic"/>
</dbReference>
<evidence type="ECO:0000259" key="4">
    <source>
        <dbReference type="PROSITE" id="PS51786"/>
    </source>
</evidence>
<dbReference type="PANTHER" id="PTHR10046">
    <property type="entry name" value="ATP DEPENDENT LON PROTEASE FAMILY MEMBER"/>
    <property type="match status" value="1"/>
</dbReference>
<sequence length="822" mass="92836">MRDKKQFEVPLENLRRKCECEDELDFFGKSQEVPQLDAIVGQDRVIKSMQFGLNMTMDGYNIFVVGPVGTGKYQYAKEVVTRVAASRPVPDDWCYIHNFTNMDRPIAVSLPAGRGREFQKDMETVVHEIRNAVRKAYDSSEYELKKAKIYETFQTKMEELYQIIKTRALEEGFAVNSASMKFVFIPLHDGTPFTPEEYYKLPMEERQEINERRQRLWKNLDKVMRDAQNSEKEVTEQIIKLDRETAFLTAQPFVVSLKEKYEKFPLIIQYLDSVHGDISDNNAAFSGPDTGPAPVSNLRPKGEQDEEEDPTVDIASALNPDQGGIFTRYKVNLFINNENQKGAPVIAESNPYYYNLFGKIEYKSQIWATTTDFTMIKPGSVQMANGGYLILQAKDLLTDPFVWDALKKALKYKRAVVENIGEQYRTVPTITLKPEPIPMDVKVILVGSPLFYMIFSSDEDFQKLFKVKVDFDYEIPRNRENLGKYVSFVDSVCKENSLMHFDRTGMAEIIEYGSRMVEDQTKLSTRFDEIRELIHESVALAKMDGAESVSVSYVKDALRERKYRFSKLENKIQEEILNKNLIIDTEGTAVGQINGLFVMQASEYSFGVPARITAITHVGRGGVTHVERETDMSGNIHSKGVLTLTGYLCAKLAQIKPLSFTAQVTFEQVYEGVEGDSASSAELYAILSSLSGVGIKQSFAVTGSVDQMGDIQPIGGVNEKIEGFFDICNAKGLTGEQAVMIPSRNVDNLMLKEEVVEAVRNGKFHIYAIDRVEEGIELLTGVPAGETGEDGNYPQDSVFYLANKKSQDYSKFLEIPTVKTTL</sequence>
<accession>A0A1M6DQH6</accession>
<gene>
    <name evidence="5" type="ORF">SAMN02745691_00778</name>
</gene>
<evidence type="ECO:0000256" key="1">
    <source>
        <dbReference type="ARBA" id="ARBA00022670"/>
    </source>
</evidence>
<dbReference type="Proteomes" id="UP000184342">
    <property type="component" value="Unassembled WGS sequence"/>
</dbReference>
<dbReference type="Pfam" id="PF13654">
    <property type="entry name" value="AAA_32"/>
    <property type="match status" value="1"/>
</dbReference>
<dbReference type="InterPro" id="IPR014721">
    <property type="entry name" value="Ribsml_uS5_D2-typ_fold_subgr"/>
</dbReference>
<feature type="active site" evidence="2">
    <location>
        <position position="720"/>
    </location>
</feature>
<dbReference type="Gene3D" id="1.10.8.60">
    <property type="match status" value="1"/>
</dbReference>
<dbReference type="STRING" id="1122934.SAMN02745691_00778"/>
<proteinExistence type="inferred from homology"/>
<protein>
    <recommendedName>
        <fullName evidence="2">endopeptidase La</fullName>
        <ecNumber evidence="2">3.4.21.53</ecNumber>
    </recommendedName>
</protein>
<evidence type="ECO:0000256" key="3">
    <source>
        <dbReference type="SAM" id="MobiDB-lite"/>
    </source>
</evidence>
<dbReference type="GO" id="GO:0030163">
    <property type="term" value="P:protein catabolic process"/>
    <property type="evidence" value="ECO:0007669"/>
    <property type="project" value="InterPro"/>
</dbReference>
<keyword evidence="2" id="KW-0378">Hydrolase</keyword>
<dbReference type="InterPro" id="IPR027417">
    <property type="entry name" value="P-loop_NTPase"/>
</dbReference>
<feature type="region of interest" description="Disordered" evidence="3">
    <location>
        <begin position="282"/>
        <end position="310"/>
    </location>
</feature>
<evidence type="ECO:0000313" key="6">
    <source>
        <dbReference type="Proteomes" id="UP000184342"/>
    </source>
</evidence>
<evidence type="ECO:0000256" key="2">
    <source>
        <dbReference type="PROSITE-ProRule" id="PRU01122"/>
    </source>
</evidence>
<dbReference type="InterPro" id="IPR020568">
    <property type="entry name" value="Ribosomal_Su5_D2-typ_SF"/>
</dbReference>
<dbReference type="GO" id="GO:0006508">
    <property type="term" value="P:proteolysis"/>
    <property type="evidence" value="ECO:0007669"/>
    <property type="project" value="UniProtKB-KW"/>
</dbReference>
<organism evidence="5 6">
    <name type="scientific">Parasporobacterium paucivorans DSM 15970</name>
    <dbReference type="NCBI Taxonomy" id="1122934"/>
    <lineage>
        <taxon>Bacteria</taxon>
        <taxon>Bacillati</taxon>
        <taxon>Bacillota</taxon>
        <taxon>Clostridia</taxon>
        <taxon>Lachnospirales</taxon>
        <taxon>Lachnospiraceae</taxon>
        <taxon>Parasporobacterium</taxon>
    </lineage>
</organism>
<dbReference type="PRINTS" id="PR00830">
    <property type="entry name" value="ENDOLAPTASE"/>
</dbReference>
<name>A0A1M6DQH6_9FIRM</name>
<dbReference type="PROSITE" id="PS51786">
    <property type="entry name" value="LON_PROTEOLYTIC"/>
    <property type="match status" value="1"/>
</dbReference>
<comment type="catalytic activity">
    <reaction evidence="2">
        <text>Hydrolysis of proteins in presence of ATP.</text>
        <dbReference type="EC" id="3.4.21.53"/>
    </reaction>
</comment>
<feature type="active site" evidence="2">
    <location>
        <position position="677"/>
    </location>
</feature>
<dbReference type="Gene3D" id="3.30.230.10">
    <property type="match status" value="1"/>
</dbReference>
<dbReference type="EMBL" id="FQYT01000006">
    <property type="protein sequence ID" value="SHI75462.1"/>
    <property type="molecule type" value="Genomic_DNA"/>
</dbReference>
<dbReference type="EC" id="3.4.21.53" evidence="2"/>
<dbReference type="AlphaFoldDB" id="A0A1M6DQH6"/>
<keyword evidence="2" id="KW-0720">Serine protease</keyword>
<dbReference type="InterPro" id="IPR046843">
    <property type="entry name" value="LonB_AAA-LID"/>
</dbReference>
<dbReference type="Gene3D" id="3.40.50.300">
    <property type="entry name" value="P-loop containing nucleotide triphosphate hydrolases"/>
    <property type="match status" value="2"/>
</dbReference>
<reference evidence="5 6" key="1">
    <citation type="submission" date="2016-11" db="EMBL/GenBank/DDBJ databases">
        <authorList>
            <person name="Jaros S."/>
            <person name="Januszkiewicz K."/>
            <person name="Wedrychowicz H."/>
        </authorList>
    </citation>
    <scope>NUCLEOTIDE SEQUENCE [LARGE SCALE GENOMIC DNA]</scope>
    <source>
        <strain evidence="5 6">DSM 15970</strain>
    </source>
</reference>
<evidence type="ECO:0000313" key="5">
    <source>
        <dbReference type="EMBL" id="SHI75462.1"/>
    </source>
</evidence>
<dbReference type="Pfam" id="PF05362">
    <property type="entry name" value="Lon_C"/>
    <property type="match status" value="1"/>
</dbReference>
<dbReference type="RefSeq" id="WP_073993047.1">
    <property type="nucleotide sequence ID" value="NZ_FQYT01000006.1"/>
</dbReference>
<dbReference type="GO" id="GO:0004252">
    <property type="term" value="F:serine-type endopeptidase activity"/>
    <property type="evidence" value="ECO:0007669"/>
    <property type="project" value="UniProtKB-UniRule"/>
</dbReference>
<dbReference type="Pfam" id="PF20436">
    <property type="entry name" value="LonB_AAA-LID"/>
    <property type="match status" value="1"/>
</dbReference>